<feature type="signal peptide" evidence="1">
    <location>
        <begin position="1"/>
        <end position="19"/>
    </location>
</feature>
<keyword evidence="3" id="KW-1185">Reference proteome</keyword>
<feature type="chain" id="PRO_5043564138" evidence="1">
    <location>
        <begin position="20"/>
        <end position="464"/>
    </location>
</feature>
<keyword evidence="1" id="KW-0732">Signal</keyword>
<reference evidence="2 3" key="1">
    <citation type="submission" date="2023-06" db="EMBL/GenBank/DDBJ databases">
        <title>Black Yeasts Isolated from many extreme environments.</title>
        <authorList>
            <person name="Coleine C."/>
            <person name="Stajich J.E."/>
            <person name="Selbmann L."/>
        </authorList>
    </citation>
    <scope>NUCLEOTIDE SEQUENCE [LARGE SCALE GENOMIC DNA]</scope>
    <source>
        <strain evidence="2 3">CCFEE 5887</strain>
    </source>
</reference>
<dbReference type="PANTHER" id="PTHR38122:SF1">
    <property type="entry name" value="GLYCOPROTEIN X"/>
    <property type="match status" value="1"/>
</dbReference>
<dbReference type="EMBL" id="JAXLQG010000010">
    <property type="protein sequence ID" value="KAK5535330.1"/>
    <property type="molecule type" value="Genomic_DNA"/>
</dbReference>
<evidence type="ECO:0000313" key="3">
    <source>
        <dbReference type="Proteomes" id="UP001345827"/>
    </source>
</evidence>
<proteinExistence type="predicted"/>
<evidence type="ECO:0000313" key="2">
    <source>
        <dbReference type="EMBL" id="KAK5535330.1"/>
    </source>
</evidence>
<dbReference type="PANTHER" id="PTHR38122">
    <property type="entry name" value="GLYCOPROTEIN X"/>
    <property type="match status" value="1"/>
</dbReference>
<protein>
    <submittedName>
        <fullName evidence="2">Uncharacterized protein</fullName>
    </submittedName>
</protein>
<accession>A0AAV9Q951</accession>
<comment type="caution">
    <text evidence="2">The sequence shown here is derived from an EMBL/GenBank/DDBJ whole genome shotgun (WGS) entry which is preliminary data.</text>
</comment>
<dbReference type="Proteomes" id="UP001345827">
    <property type="component" value="Unassembled WGS sequence"/>
</dbReference>
<organism evidence="2 3">
    <name type="scientific">Vermiconidia calcicola</name>
    <dbReference type="NCBI Taxonomy" id="1690605"/>
    <lineage>
        <taxon>Eukaryota</taxon>
        <taxon>Fungi</taxon>
        <taxon>Dikarya</taxon>
        <taxon>Ascomycota</taxon>
        <taxon>Pezizomycotina</taxon>
        <taxon>Dothideomycetes</taxon>
        <taxon>Dothideomycetidae</taxon>
        <taxon>Mycosphaerellales</taxon>
        <taxon>Extremaceae</taxon>
        <taxon>Vermiconidia</taxon>
    </lineage>
</organism>
<evidence type="ECO:0000256" key="1">
    <source>
        <dbReference type="SAM" id="SignalP"/>
    </source>
</evidence>
<name>A0AAV9Q951_9PEZI</name>
<gene>
    <name evidence="2" type="ORF">LTR25_006338</name>
</gene>
<dbReference type="AlphaFoldDB" id="A0AAV9Q951"/>
<sequence length="464" mass="49672">MRLRIAGLLGSVFVSLAVAGSDGWESTTTPSATAGWVDWSTSYVTVPTTYYSTIYSTETCYITDTTTETSVSVSVSVSVQIESTTETDYSTSYVKVPVTVPTTILETTTDFETSSFTVPVTVPTTIYNTTTSTVYETSSFTVPVTVPTTIYKTTTVYETSSFTVPVTVPTTIVSPTTVVVPTTVVSPTTIVSERTITSIGLSTLTDTVTSTVVSDVTTTVSTCSSSSTLSGLVTCTSRIINPTYTPKAPLPSNYHWGCPPGTICTPPQINCNWEQNPPAESYVCSPDECKPSPPLPVPSDWNSTWPTPTEANCAWDTPVLGFFHLNPELFGLSFAIFDIYGQPVCPTPSPTPSGWQDWNDWPKATATSTPKFPRRGSRNIIAEIVNRQALGIAPAACYGVFDNTQSVAQGIGYVYNPLCPSGTDFMNGVSACRACSSANGGSSATTDDFPKLQNYFTWCQTHTP</sequence>